<evidence type="ECO:0000313" key="2">
    <source>
        <dbReference type="Proteomes" id="UP000324222"/>
    </source>
</evidence>
<dbReference type="EMBL" id="VSRR010022505">
    <property type="protein sequence ID" value="MPC64735.1"/>
    <property type="molecule type" value="Genomic_DNA"/>
</dbReference>
<name>A0A5B7H5B1_PORTR</name>
<proteinExistence type="predicted"/>
<comment type="caution">
    <text evidence="1">The sequence shown here is derived from an EMBL/GenBank/DDBJ whole genome shotgun (WGS) entry which is preliminary data.</text>
</comment>
<gene>
    <name evidence="1" type="ORF">E2C01_058854</name>
</gene>
<dbReference type="AlphaFoldDB" id="A0A5B7H5B1"/>
<accession>A0A5B7H5B1</accession>
<sequence>MKGISKGIGTRGMKNEVPAKNKIAEKGWPAAPPRDTPAPLTLLLDRSITYLPAPRPARTPPTHDALHMLQGDHYNDLLCCHLMRN</sequence>
<dbReference type="Proteomes" id="UP000324222">
    <property type="component" value="Unassembled WGS sequence"/>
</dbReference>
<protein>
    <submittedName>
        <fullName evidence="1">Uncharacterized protein</fullName>
    </submittedName>
</protein>
<organism evidence="1 2">
    <name type="scientific">Portunus trituberculatus</name>
    <name type="common">Swimming crab</name>
    <name type="synonym">Neptunus trituberculatus</name>
    <dbReference type="NCBI Taxonomy" id="210409"/>
    <lineage>
        <taxon>Eukaryota</taxon>
        <taxon>Metazoa</taxon>
        <taxon>Ecdysozoa</taxon>
        <taxon>Arthropoda</taxon>
        <taxon>Crustacea</taxon>
        <taxon>Multicrustacea</taxon>
        <taxon>Malacostraca</taxon>
        <taxon>Eumalacostraca</taxon>
        <taxon>Eucarida</taxon>
        <taxon>Decapoda</taxon>
        <taxon>Pleocyemata</taxon>
        <taxon>Brachyura</taxon>
        <taxon>Eubrachyura</taxon>
        <taxon>Portunoidea</taxon>
        <taxon>Portunidae</taxon>
        <taxon>Portuninae</taxon>
        <taxon>Portunus</taxon>
    </lineage>
</organism>
<evidence type="ECO:0000313" key="1">
    <source>
        <dbReference type="EMBL" id="MPC64735.1"/>
    </source>
</evidence>
<keyword evidence="2" id="KW-1185">Reference proteome</keyword>
<reference evidence="1 2" key="1">
    <citation type="submission" date="2019-05" db="EMBL/GenBank/DDBJ databases">
        <title>Another draft genome of Portunus trituberculatus and its Hox gene families provides insights of decapod evolution.</title>
        <authorList>
            <person name="Jeong J.-H."/>
            <person name="Song I."/>
            <person name="Kim S."/>
            <person name="Choi T."/>
            <person name="Kim D."/>
            <person name="Ryu S."/>
            <person name="Kim W."/>
        </authorList>
    </citation>
    <scope>NUCLEOTIDE SEQUENCE [LARGE SCALE GENOMIC DNA]</scope>
    <source>
        <tissue evidence="1">Muscle</tissue>
    </source>
</reference>